<proteinExistence type="predicted"/>
<reference evidence="2 3" key="1">
    <citation type="journal article" date="2021" name="Elife">
        <title>Chloroplast acquisition without the gene transfer in kleptoplastic sea slugs, Plakobranchus ocellatus.</title>
        <authorList>
            <person name="Maeda T."/>
            <person name="Takahashi S."/>
            <person name="Yoshida T."/>
            <person name="Shimamura S."/>
            <person name="Takaki Y."/>
            <person name="Nagai Y."/>
            <person name="Toyoda A."/>
            <person name="Suzuki Y."/>
            <person name="Arimoto A."/>
            <person name="Ishii H."/>
            <person name="Satoh N."/>
            <person name="Nishiyama T."/>
            <person name="Hasebe M."/>
            <person name="Maruyama T."/>
            <person name="Minagawa J."/>
            <person name="Obokata J."/>
            <person name="Shigenobu S."/>
        </authorList>
    </citation>
    <scope>NUCLEOTIDE SEQUENCE [LARGE SCALE GENOMIC DNA]</scope>
</reference>
<dbReference type="EMBL" id="BLXT01000816">
    <property type="protein sequence ID" value="GFN80312.1"/>
    <property type="molecule type" value="Genomic_DNA"/>
</dbReference>
<comment type="caution">
    <text evidence="2">The sequence shown here is derived from an EMBL/GenBank/DDBJ whole genome shotgun (WGS) entry which is preliminary data.</text>
</comment>
<feature type="compositionally biased region" description="Polar residues" evidence="1">
    <location>
        <begin position="1"/>
        <end position="24"/>
    </location>
</feature>
<feature type="compositionally biased region" description="Low complexity" evidence="1">
    <location>
        <begin position="75"/>
        <end position="95"/>
    </location>
</feature>
<dbReference type="AlphaFoldDB" id="A0AAV3YCT9"/>
<evidence type="ECO:0000313" key="2">
    <source>
        <dbReference type="EMBL" id="GFN80312.1"/>
    </source>
</evidence>
<dbReference type="Proteomes" id="UP000735302">
    <property type="component" value="Unassembled WGS sequence"/>
</dbReference>
<feature type="region of interest" description="Disordered" evidence="1">
    <location>
        <begin position="1"/>
        <end position="37"/>
    </location>
</feature>
<name>A0AAV3YCT9_9GAST</name>
<evidence type="ECO:0000313" key="3">
    <source>
        <dbReference type="Proteomes" id="UP000735302"/>
    </source>
</evidence>
<accession>A0AAV3YCT9</accession>
<gene>
    <name evidence="2" type="ORF">PoB_000681800</name>
</gene>
<keyword evidence="3" id="KW-1185">Reference proteome</keyword>
<sequence length="95" mass="9992">MDAETGVNTRSDGRTGYNTRQTGSFCRCPGDRSTSELDPTFSLPLSLSFSHGKSSRRIPCTSVALDSLPDSSNFTATTTTTTSITTTTSTEATAA</sequence>
<feature type="region of interest" description="Disordered" evidence="1">
    <location>
        <begin position="70"/>
        <end position="95"/>
    </location>
</feature>
<evidence type="ECO:0000256" key="1">
    <source>
        <dbReference type="SAM" id="MobiDB-lite"/>
    </source>
</evidence>
<organism evidence="2 3">
    <name type="scientific">Plakobranchus ocellatus</name>
    <dbReference type="NCBI Taxonomy" id="259542"/>
    <lineage>
        <taxon>Eukaryota</taxon>
        <taxon>Metazoa</taxon>
        <taxon>Spiralia</taxon>
        <taxon>Lophotrochozoa</taxon>
        <taxon>Mollusca</taxon>
        <taxon>Gastropoda</taxon>
        <taxon>Heterobranchia</taxon>
        <taxon>Euthyneura</taxon>
        <taxon>Panpulmonata</taxon>
        <taxon>Sacoglossa</taxon>
        <taxon>Placobranchoidea</taxon>
        <taxon>Plakobranchidae</taxon>
        <taxon>Plakobranchus</taxon>
    </lineage>
</organism>
<protein>
    <submittedName>
        <fullName evidence="2">Uncharacterized protein</fullName>
    </submittedName>
</protein>